<evidence type="ECO:0000256" key="4">
    <source>
        <dbReference type="ARBA" id="ARBA00022989"/>
    </source>
</evidence>
<evidence type="ECO:0000259" key="7">
    <source>
        <dbReference type="PROSITE" id="PS50850"/>
    </source>
</evidence>
<dbReference type="PANTHER" id="PTHR23508:SF10">
    <property type="entry name" value="CARBOXYLIC ACID TRANSPORTER PROTEIN HOMOLOG"/>
    <property type="match status" value="1"/>
</dbReference>
<dbReference type="InterPro" id="IPR011701">
    <property type="entry name" value="MFS"/>
</dbReference>
<dbReference type="SUPFAM" id="SSF103473">
    <property type="entry name" value="MFS general substrate transporter"/>
    <property type="match status" value="1"/>
</dbReference>
<feature type="transmembrane region" description="Helical" evidence="6">
    <location>
        <begin position="26"/>
        <end position="51"/>
    </location>
</feature>
<dbReference type="PROSITE" id="PS50850">
    <property type="entry name" value="MFS"/>
    <property type="match status" value="1"/>
</dbReference>
<keyword evidence="5 6" id="KW-0472">Membrane</keyword>
<feature type="domain" description="Major facilitator superfamily (MFS) profile" evidence="7">
    <location>
        <begin position="1"/>
        <end position="115"/>
    </location>
</feature>
<keyword evidence="4 6" id="KW-1133">Transmembrane helix</keyword>
<organism evidence="8 9">
    <name type="scientific">Sporomusa silvacetica DSM 10669</name>
    <dbReference type="NCBI Taxonomy" id="1123289"/>
    <lineage>
        <taxon>Bacteria</taxon>
        <taxon>Bacillati</taxon>
        <taxon>Bacillota</taxon>
        <taxon>Negativicutes</taxon>
        <taxon>Selenomonadales</taxon>
        <taxon>Sporomusaceae</taxon>
        <taxon>Sporomusa</taxon>
    </lineage>
</organism>
<evidence type="ECO:0000256" key="5">
    <source>
        <dbReference type="ARBA" id="ARBA00023136"/>
    </source>
</evidence>
<keyword evidence="3 6" id="KW-0812">Transmembrane</keyword>
<keyword evidence="9" id="KW-1185">Reference proteome</keyword>
<dbReference type="Pfam" id="PF07690">
    <property type="entry name" value="MFS_1"/>
    <property type="match status" value="1"/>
</dbReference>
<proteinExistence type="predicted"/>
<sequence length="115" mass="12439">MIVISPLADIDWGCHLLSDKYGRKKIILPSVLIFSLGSAFTGLATGFASLVSIRTFIGGAEGTFNSAAVAQIAEESLPEERGKNVGIYNSAFPFMADPANTKLPPLLDRERFEFM</sequence>
<evidence type="ECO:0000256" key="1">
    <source>
        <dbReference type="ARBA" id="ARBA00004651"/>
    </source>
</evidence>
<dbReference type="PANTHER" id="PTHR23508">
    <property type="entry name" value="CARBOXYLIC ACID TRANSPORTER PROTEIN HOMOLOG"/>
    <property type="match status" value="1"/>
</dbReference>
<dbReference type="Gene3D" id="1.20.1250.20">
    <property type="entry name" value="MFS general substrate transporter like domains"/>
    <property type="match status" value="1"/>
</dbReference>
<name>A0ABZ3IT98_9FIRM</name>
<accession>A0ABZ3IT98</accession>
<dbReference type="InterPro" id="IPR036259">
    <property type="entry name" value="MFS_trans_sf"/>
</dbReference>
<dbReference type="RefSeq" id="WP_169717571.1">
    <property type="nucleotide sequence ID" value="NZ_CP155573.1"/>
</dbReference>
<evidence type="ECO:0000256" key="3">
    <source>
        <dbReference type="ARBA" id="ARBA00022692"/>
    </source>
</evidence>
<gene>
    <name evidence="8" type="ORF">SPSIL_051790</name>
</gene>
<reference evidence="8" key="1">
    <citation type="submission" date="2024-05" db="EMBL/GenBank/DDBJ databases">
        <title>Isolation and characterization of Sporomusa carbonis sp. nov., a carboxydotrophic hydrogenogen in the genus of Sporomusa isolated from a charcoal burning pile.</title>
        <authorList>
            <person name="Boeer T."/>
            <person name="Rosenbaum F."/>
            <person name="Eysell L."/>
            <person name="Mueller V."/>
            <person name="Daniel R."/>
            <person name="Poehlein A."/>
        </authorList>
    </citation>
    <scope>NUCLEOTIDE SEQUENCE [LARGE SCALE GENOMIC DNA]</scope>
    <source>
        <strain evidence="8">DSM 10669</strain>
    </source>
</reference>
<keyword evidence="2" id="KW-0813">Transport</keyword>
<comment type="subcellular location">
    <subcellularLocation>
        <location evidence="1">Cell membrane</location>
        <topology evidence="1">Multi-pass membrane protein</topology>
    </subcellularLocation>
</comment>
<dbReference type="InterPro" id="IPR020846">
    <property type="entry name" value="MFS_dom"/>
</dbReference>
<dbReference type="Proteomes" id="UP000216752">
    <property type="component" value="Chromosome"/>
</dbReference>
<dbReference type="EMBL" id="CP155573">
    <property type="protein sequence ID" value="XFO68951.1"/>
    <property type="molecule type" value="Genomic_DNA"/>
</dbReference>
<evidence type="ECO:0000313" key="9">
    <source>
        <dbReference type="Proteomes" id="UP000216752"/>
    </source>
</evidence>
<evidence type="ECO:0000313" key="8">
    <source>
        <dbReference type="EMBL" id="XFO68951.1"/>
    </source>
</evidence>
<protein>
    <recommendedName>
        <fullName evidence="7">Major facilitator superfamily (MFS) profile domain-containing protein</fullName>
    </recommendedName>
</protein>
<evidence type="ECO:0000256" key="2">
    <source>
        <dbReference type="ARBA" id="ARBA00022448"/>
    </source>
</evidence>
<evidence type="ECO:0000256" key="6">
    <source>
        <dbReference type="SAM" id="Phobius"/>
    </source>
</evidence>